<feature type="repeat" description="WD" evidence="9">
    <location>
        <begin position="135"/>
        <end position="148"/>
    </location>
</feature>
<dbReference type="AlphaFoldDB" id="A0A8D9AK03"/>
<dbReference type="InterPro" id="IPR036322">
    <property type="entry name" value="WD40_repeat_dom_sf"/>
</dbReference>
<dbReference type="EMBL" id="HBUF01053883">
    <property type="protein sequence ID" value="CAG6623020.1"/>
    <property type="molecule type" value="Transcribed_RNA"/>
</dbReference>
<evidence type="ECO:0000256" key="4">
    <source>
        <dbReference type="ARBA" id="ARBA00022703"/>
    </source>
</evidence>
<dbReference type="SUPFAM" id="SSF50978">
    <property type="entry name" value="WD40 repeat-like"/>
    <property type="match status" value="1"/>
</dbReference>
<accession>A0A8D9AK03</accession>
<evidence type="ECO:0000256" key="1">
    <source>
        <dbReference type="ARBA" id="ARBA00004496"/>
    </source>
</evidence>
<evidence type="ECO:0000256" key="5">
    <source>
        <dbReference type="ARBA" id="ARBA00022737"/>
    </source>
</evidence>
<proteinExistence type="predicted"/>
<reference evidence="10" key="1">
    <citation type="submission" date="2021-05" db="EMBL/GenBank/DDBJ databases">
        <authorList>
            <person name="Alioto T."/>
            <person name="Alioto T."/>
            <person name="Gomez Garrido J."/>
        </authorList>
    </citation>
    <scope>NUCLEOTIDE SEQUENCE</scope>
</reference>
<evidence type="ECO:0000313" key="10">
    <source>
        <dbReference type="EMBL" id="CAG6767375.1"/>
    </source>
</evidence>
<organism evidence="10">
    <name type="scientific">Cacopsylla melanoneura</name>
    <dbReference type="NCBI Taxonomy" id="428564"/>
    <lineage>
        <taxon>Eukaryota</taxon>
        <taxon>Metazoa</taxon>
        <taxon>Ecdysozoa</taxon>
        <taxon>Arthropoda</taxon>
        <taxon>Hexapoda</taxon>
        <taxon>Insecta</taxon>
        <taxon>Pterygota</taxon>
        <taxon>Neoptera</taxon>
        <taxon>Paraneoptera</taxon>
        <taxon>Hemiptera</taxon>
        <taxon>Sternorrhyncha</taxon>
        <taxon>Psylloidea</taxon>
        <taxon>Psyllidae</taxon>
        <taxon>Psyllinae</taxon>
        <taxon>Cacopsylla</taxon>
    </lineage>
</organism>
<keyword evidence="2" id="KW-0963">Cytoplasm</keyword>
<dbReference type="EMBL" id="HBUF01573240">
    <property type="protein sequence ID" value="CAG6767375.1"/>
    <property type="molecule type" value="Transcribed_RNA"/>
</dbReference>
<dbReference type="EMBL" id="HBUF01053882">
    <property type="protein sequence ID" value="CAG6623019.1"/>
    <property type="molecule type" value="Transcribed_RNA"/>
</dbReference>
<dbReference type="Gene3D" id="2.130.10.10">
    <property type="entry name" value="YVTN repeat-like/Quinoprotein amine dehydrogenase"/>
    <property type="match status" value="1"/>
</dbReference>
<dbReference type="EMBL" id="HBUF01217402">
    <property type="protein sequence ID" value="CAG6667793.1"/>
    <property type="molecule type" value="Transcribed_RNA"/>
</dbReference>
<evidence type="ECO:0000256" key="6">
    <source>
        <dbReference type="ARBA" id="ARBA00037430"/>
    </source>
</evidence>
<protein>
    <recommendedName>
        <fullName evidence="7">Dynein axonemal assembly factor 10</fullName>
    </recommendedName>
    <alternativeName>
        <fullName evidence="8">WD repeat-containing protein 92</fullName>
    </alternativeName>
</protein>
<dbReference type="EMBL" id="HBUF01573241">
    <property type="protein sequence ID" value="CAG6767376.1"/>
    <property type="molecule type" value="Transcribed_RNA"/>
</dbReference>
<evidence type="ECO:0000256" key="8">
    <source>
        <dbReference type="ARBA" id="ARBA00041547"/>
    </source>
</evidence>
<evidence type="ECO:0000256" key="9">
    <source>
        <dbReference type="PROSITE-ProRule" id="PRU00221"/>
    </source>
</evidence>
<dbReference type="InterPro" id="IPR001680">
    <property type="entry name" value="WD40_rpt"/>
</dbReference>
<comment type="function">
    <text evidence="6">Key assembly factor specifically required for the stability of axonemal dynein heavy chains in cytoplasm.</text>
</comment>
<evidence type="ECO:0000256" key="7">
    <source>
        <dbReference type="ARBA" id="ARBA00039643"/>
    </source>
</evidence>
<dbReference type="EMBL" id="HBUF01217401">
    <property type="protein sequence ID" value="CAG6667791.1"/>
    <property type="molecule type" value="Transcribed_RNA"/>
</dbReference>
<dbReference type="EMBL" id="HBUF01408538">
    <property type="protein sequence ID" value="CAG6738571.1"/>
    <property type="molecule type" value="Transcribed_RNA"/>
</dbReference>
<evidence type="ECO:0000256" key="2">
    <source>
        <dbReference type="ARBA" id="ARBA00022490"/>
    </source>
</evidence>
<dbReference type="InterPro" id="IPR015943">
    <property type="entry name" value="WD40/YVTN_repeat-like_dom_sf"/>
</dbReference>
<dbReference type="EMBL" id="HBUF01408537">
    <property type="protein sequence ID" value="CAG6738570.1"/>
    <property type="molecule type" value="Transcribed_RNA"/>
</dbReference>
<keyword evidence="3 9" id="KW-0853">WD repeat</keyword>
<dbReference type="SMART" id="SM00320">
    <property type="entry name" value="WD40"/>
    <property type="match status" value="5"/>
</dbReference>
<keyword evidence="4" id="KW-0053">Apoptosis</keyword>
<sequence length="361" mass="40202">MGSQYKLDKPQIICLAEKSLDYQLFDCKWMPCSAKFVVLGMKPRGTGAIHMYEINEGQPELVKTVEKPNAFKCGTFHASPLSERFLATGDFEGKLQIWNLQDTYAPVYSVQGHKDVINCIDGVGGRSEGCGAPEIVTGGKDGSVKVWDPRQKEKPVAVIETAEGEKKRECWTVAFGNSYNAEERVVVGGYDNGDLKMFDLKTMSLKWETNLKNGVCGVQFDRRDIPMNKLVATTLEAKFFVFDLKTLHKEKGFAYVSEKGPKATTIWTAQHLPQNRDLFVTCGGSGSLNLWQYNYPTHRTKQDVDGLPQGVPGSLTLLQETTVSSQPINSLDWNLDKLGLAVCTSFDQSFKLLVTTKLNLY</sequence>
<comment type="subcellular location">
    <subcellularLocation>
        <location evidence="1">Cytoplasm</location>
    </subcellularLocation>
</comment>
<dbReference type="PANTHER" id="PTHR10971">
    <property type="entry name" value="MRNA EXPORT FACTOR AND BUB3"/>
    <property type="match status" value="1"/>
</dbReference>
<dbReference type="Pfam" id="PF00400">
    <property type="entry name" value="WD40"/>
    <property type="match status" value="1"/>
</dbReference>
<evidence type="ECO:0000256" key="3">
    <source>
        <dbReference type="ARBA" id="ARBA00022574"/>
    </source>
</evidence>
<dbReference type="FunFam" id="2.130.10.10:FF:000258">
    <property type="entry name" value="WD repeat-containing protein 92"/>
    <property type="match status" value="1"/>
</dbReference>
<keyword evidence="5" id="KW-0677">Repeat</keyword>
<dbReference type="PROSITE" id="PS50082">
    <property type="entry name" value="WD_REPEATS_2"/>
    <property type="match status" value="1"/>
</dbReference>
<name>A0A8D9AK03_9HEMI</name>
<dbReference type="GO" id="GO:0006915">
    <property type="term" value="P:apoptotic process"/>
    <property type="evidence" value="ECO:0007669"/>
    <property type="project" value="UniProtKB-KW"/>
</dbReference>
<dbReference type="GO" id="GO:0005737">
    <property type="term" value="C:cytoplasm"/>
    <property type="evidence" value="ECO:0007669"/>
    <property type="project" value="UniProtKB-SubCell"/>
</dbReference>